<keyword evidence="2" id="KW-0813">Transport</keyword>
<dbReference type="CDD" id="cd06579">
    <property type="entry name" value="TM_PBP1_transp_AraH_like"/>
    <property type="match status" value="1"/>
</dbReference>
<evidence type="ECO:0000256" key="2">
    <source>
        <dbReference type="ARBA" id="ARBA00022448"/>
    </source>
</evidence>
<protein>
    <submittedName>
        <fullName evidence="9">ABC transporter permease</fullName>
    </submittedName>
</protein>
<evidence type="ECO:0000313" key="10">
    <source>
        <dbReference type="Proteomes" id="UP000620366"/>
    </source>
</evidence>
<evidence type="ECO:0000313" key="9">
    <source>
        <dbReference type="EMBL" id="MBC8535766.1"/>
    </source>
</evidence>
<keyword evidence="4" id="KW-0997">Cell inner membrane</keyword>
<accession>A0A926DDC4</accession>
<evidence type="ECO:0000256" key="5">
    <source>
        <dbReference type="ARBA" id="ARBA00022692"/>
    </source>
</evidence>
<feature type="transmembrane region" description="Helical" evidence="8">
    <location>
        <begin position="235"/>
        <end position="251"/>
    </location>
</feature>
<dbReference type="EMBL" id="JACRSP010000002">
    <property type="protein sequence ID" value="MBC8535766.1"/>
    <property type="molecule type" value="Genomic_DNA"/>
</dbReference>
<feature type="transmembrane region" description="Helical" evidence="8">
    <location>
        <begin position="194"/>
        <end position="215"/>
    </location>
</feature>
<evidence type="ECO:0000256" key="6">
    <source>
        <dbReference type="ARBA" id="ARBA00022989"/>
    </source>
</evidence>
<dbReference type="PANTHER" id="PTHR32196">
    <property type="entry name" value="ABC TRANSPORTER PERMEASE PROTEIN YPHD-RELATED-RELATED"/>
    <property type="match status" value="1"/>
</dbReference>
<dbReference type="RefSeq" id="WP_249299510.1">
    <property type="nucleotide sequence ID" value="NZ_JACRSP010000002.1"/>
</dbReference>
<evidence type="ECO:0000256" key="4">
    <source>
        <dbReference type="ARBA" id="ARBA00022519"/>
    </source>
</evidence>
<proteinExistence type="predicted"/>
<gene>
    <name evidence="9" type="ORF">H8695_03555</name>
</gene>
<dbReference type="InterPro" id="IPR001851">
    <property type="entry name" value="ABC_transp_permease"/>
</dbReference>
<evidence type="ECO:0000256" key="8">
    <source>
        <dbReference type="SAM" id="Phobius"/>
    </source>
</evidence>
<comment type="subcellular location">
    <subcellularLocation>
        <location evidence="1">Cell membrane</location>
        <topology evidence="1">Multi-pass membrane protein</topology>
    </subcellularLocation>
</comment>
<reference evidence="9" key="1">
    <citation type="submission" date="2020-08" db="EMBL/GenBank/DDBJ databases">
        <title>Genome public.</title>
        <authorList>
            <person name="Liu C."/>
            <person name="Sun Q."/>
        </authorList>
    </citation>
    <scope>NUCLEOTIDE SEQUENCE</scope>
    <source>
        <strain evidence="9">BX7</strain>
    </source>
</reference>
<dbReference type="Proteomes" id="UP000620366">
    <property type="component" value="Unassembled WGS sequence"/>
</dbReference>
<dbReference type="PANTHER" id="PTHR32196:SF21">
    <property type="entry name" value="ABC TRANSPORTER PERMEASE PROTEIN YPHD-RELATED"/>
    <property type="match status" value="1"/>
</dbReference>
<evidence type="ECO:0000256" key="1">
    <source>
        <dbReference type="ARBA" id="ARBA00004651"/>
    </source>
</evidence>
<organism evidence="9 10">
    <name type="scientific">Feifania hominis</name>
    <dbReference type="NCBI Taxonomy" id="2763660"/>
    <lineage>
        <taxon>Bacteria</taxon>
        <taxon>Bacillati</taxon>
        <taxon>Bacillota</taxon>
        <taxon>Clostridia</taxon>
        <taxon>Eubacteriales</taxon>
        <taxon>Feifaniaceae</taxon>
        <taxon>Feifania</taxon>
    </lineage>
</organism>
<keyword evidence="5 8" id="KW-0812">Transmembrane</keyword>
<dbReference type="Pfam" id="PF02653">
    <property type="entry name" value="BPD_transp_2"/>
    <property type="match status" value="1"/>
</dbReference>
<dbReference type="GO" id="GO:0005886">
    <property type="term" value="C:plasma membrane"/>
    <property type="evidence" value="ECO:0007669"/>
    <property type="project" value="UniProtKB-SubCell"/>
</dbReference>
<feature type="transmembrane region" description="Helical" evidence="8">
    <location>
        <begin position="258"/>
        <end position="277"/>
    </location>
</feature>
<sequence>MAIVFTSISPVFLSLENLFSIIRNTTEYALFGFALLFGTIAGGRDFSFASIANFASFAVTITLIDYNLDLPLIVTFLLAAVVGGILGLLNALIISKYRLNVFITTIGMQNFFRGLMFTIFGLRTVYDIPPKMDAFGNASILTIMDGDTPLRVHPGLIFVVIVGIYTYIILKYTMIGRGIYAMGGDIAAAERIGFNIPMLYTFIFVNSGVLSAITGMMRVSLYRVVAPGDLIGKEINYMAAVFLGGVSVGGGKGTVGGTIMGVLVMTVLTSSLVLLGIPSYFQVFTTGIIVVIGTALSAYRVAKAEAQNI</sequence>
<keyword evidence="6 8" id="KW-1133">Transmembrane helix</keyword>
<feature type="transmembrane region" description="Helical" evidence="8">
    <location>
        <begin position="283"/>
        <end position="302"/>
    </location>
</feature>
<keyword evidence="10" id="KW-1185">Reference proteome</keyword>
<feature type="transmembrane region" description="Helical" evidence="8">
    <location>
        <begin position="70"/>
        <end position="94"/>
    </location>
</feature>
<evidence type="ECO:0000256" key="3">
    <source>
        <dbReference type="ARBA" id="ARBA00022475"/>
    </source>
</evidence>
<feature type="transmembrane region" description="Helical" evidence="8">
    <location>
        <begin position="101"/>
        <end position="122"/>
    </location>
</feature>
<keyword evidence="7 8" id="KW-0472">Membrane</keyword>
<keyword evidence="3" id="KW-1003">Cell membrane</keyword>
<dbReference type="GO" id="GO:0022857">
    <property type="term" value="F:transmembrane transporter activity"/>
    <property type="evidence" value="ECO:0007669"/>
    <property type="project" value="InterPro"/>
</dbReference>
<dbReference type="AlphaFoldDB" id="A0A926DDC4"/>
<comment type="caution">
    <text evidence="9">The sequence shown here is derived from an EMBL/GenBank/DDBJ whole genome shotgun (WGS) entry which is preliminary data.</text>
</comment>
<evidence type="ECO:0000256" key="7">
    <source>
        <dbReference type="ARBA" id="ARBA00023136"/>
    </source>
</evidence>
<feature type="transmembrane region" description="Helical" evidence="8">
    <location>
        <begin position="155"/>
        <end position="173"/>
    </location>
</feature>
<name>A0A926DDC4_9FIRM</name>